<gene>
    <name evidence="2" type="ORF">ADEAN_000201900</name>
</gene>
<dbReference type="VEuPathDB" id="TriTrypDB:ADEAN_000201900"/>
<dbReference type="Proteomes" id="UP000515908">
    <property type="component" value="Chromosome 03"/>
</dbReference>
<keyword evidence="3" id="KW-1185">Reference proteome</keyword>
<evidence type="ECO:0000313" key="3">
    <source>
        <dbReference type="Proteomes" id="UP000515908"/>
    </source>
</evidence>
<evidence type="ECO:0000313" key="2">
    <source>
        <dbReference type="EMBL" id="CAD2214568.1"/>
    </source>
</evidence>
<protein>
    <submittedName>
        <fullName evidence="2">Uncharacterized protein</fullName>
    </submittedName>
</protein>
<evidence type="ECO:0000256" key="1">
    <source>
        <dbReference type="SAM" id="SignalP"/>
    </source>
</evidence>
<feature type="signal peptide" evidence="1">
    <location>
        <begin position="1"/>
        <end position="27"/>
    </location>
</feature>
<feature type="chain" id="PRO_5028998531" evidence="1">
    <location>
        <begin position="28"/>
        <end position="131"/>
    </location>
</feature>
<dbReference type="EMBL" id="LR877147">
    <property type="protein sequence ID" value="CAD2214568.1"/>
    <property type="molecule type" value="Genomic_DNA"/>
</dbReference>
<keyword evidence="1" id="KW-0732">Signal</keyword>
<dbReference type="AlphaFoldDB" id="A0A7G2C456"/>
<organism evidence="2 3">
    <name type="scientific">Angomonas deanei</name>
    <dbReference type="NCBI Taxonomy" id="59799"/>
    <lineage>
        <taxon>Eukaryota</taxon>
        <taxon>Discoba</taxon>
        <taxon>Euglenozoa</taxon>
        <taxon>Kinetoplastea</taxon>
        <taxon>Metakinetoplastina</taxon>
        <taxon>Trypanosomatida</taxon>
        <taxon>Trypanosomatidae</taxon>
        <taxon>Strigomonadinae</taxon>
        <taxon>Angomonas</taxon>
    </lineage>
</organism>
<name>A0A7G2C456_9TRYP</name>
<proteinExistence type="predicted"/>
<accession>A0A7G2C456</accession>
<sequence length="131" mass="14527">MAETRRSVPRYALLAFGLLLTLLLTSAADNNHNADPAVYLQRMDLPTLRKMLFDKLDGRQDISHLQSKADVIAALVQLMQTEEKRHLIEAAWSLAQTKTKQTVANNSNSTVKTSSSSPVQKDVVKVLYCTG</sequence>
<reference evidence="2 3" key="1">
    <citation type="submission" date="2020-08" db="EMBL/GenBank/DDBJ databases">
        <authorList>
            <person name="Newling K."/>
            <person name="Davey J."/>
            <person name="Forrester S."/>
        </authorList>
    </citation>
    <scope>NUCLEOTIDE SEQUENCE [LARGE SCALE GENOMIC DNA]</scope>
    <source>
        <strain evidence="3">Crithidia deanei Carvalho (ATCC PRA-265)</strain>
    </source>
</reference>